<dbReference type="Gene3D" id="3.30.460.10">
    <property type="entry name" value="Beta Polymerase, domain 2"/>
    <property type="match status" value="1"/>
</dbReference>
<evidence type="ECO:0000256" key="3">
    <source>
        <dbReference type="ARBA" id="ARBA00022679"/>
    </source>
</evidence>
<evidence type="ECO:0000256" key="6">
    <source>
        <dbReference type="ARBA" id="ARBA00022741"/>
    </source>
</evidence>
<dbReference type="SUPFAM" id="SSF47413">
    <property type="entry name" value="lambda repressor-like DNA-binding domains"/>
    <property type="match status" value="1"/>
</dbReference>
<keyword evidence="3" id="KW-0808">Transferase</keyword>
<keyword evidence="5" id="KW-0479">Metal-binding</keyword>
<dbReference type="Proteomes" id="UP001597229">
    <property type="component" value="Unassembled WGS sequence"/>
</dbReference>
<evidence type="ECO:0000313" key="11">
    <source>
        <dbReference type="EMBL" id="MFD1247694.1"/>
    </source>
</evidence>
<dbReference type="InterPro" id="IPR010982">
    <property type="entry name" value="Lambda_DNA-bd_dom_sf"/>
</dbReference>
<dbReference type="SMART" id="SM00530">
    <property type="entry name" value="HTH_XRE"/>
    <property type="match status" value="1"/>
</dbReference>
<evidence type="ECO:0000256" key="4">
    <source>
        <dbReference type="ARBA" id="ARBA00022695"/>
    </source>
</evidence>
<dbReference type="EMBL" id="JBHTLX010000008">
    <property type="protein sequence ID" value="MFD1247694.1"/>
    <property type="molecule type" value="Genomic_DNA"/>
</dbReference>
<evidence type="ECO:0000256" key="1">
    <source>
        <dbReference type="ARBA" id="ARBA00001946"/>
    </source>
</evidence>
<evidence type="ECO:0000259" key="10">
    <source>
        <dbReference type="PROSITE" id="PS50943"/>
    </source>
</evidence>
<comment type="cofactor">
    <cofactor evidence="1">
        <name>Mg(2+)</name>
        <dbReference type="ChEBI" id="CHEBI:18420"/>
    </cofactor>
</comment>
<evidence type="ECO:0000256" key="7">
    <source>
        <dbReference type="ARBA" id="ARBA00022840"/>
    </source>
</evidence>
<dbReference type="Pfam" id="PF01381">
    <property type="entry name" value="HTH_3"/>
    <property type="match status" value="1"/>
</dbReference>
<keyword evidence="7" id="KW-0067">ATP-binding</keyword>
<dbReference type="RefSeq" id="WP_367920946.1">
    <property type="nucleotide sequence ID" value="NZ_BAABAC010000037.1"/>
</dbReference>
<comment type="caution">
    <text evidence="11">The sequence shown here is derived from an EMBL/GenBank/DDBJ whole genome shotgun (WGS) entry which is preliminary data.</text>
</comment>
<evidence type="ECO:0000256" key="2">
    <source>
        <dbReference type="ARBA" id="ARBA00022649"/>
    </source>
</evidence>
<keyword evidence="12" id="KW-1185">Reference proteome</keyword>
<dbReference type="SUPFAM" id="SSF81301">
    <property type="entry name" value="Nucleotidyltransferase"/>
    <property type="match status" value="1"/>
</dbReference>
<gene>
    <name evidence="11" type="ORF">ACFQ3F_07830</name>
</gene>
<keyword evidence="6" id="KW-0547">Nucleotide-binding</keyword>
<dbReference type="Gene3D" id="1.10.260.40">
    <property type="entry name" value="lambda repressor-like DNA-binding domains"/>
    <property type="match status" value="1"/>
</dbReference>
<proteinExistence type="inferred from homology"/>
<dbReference type="PROSITE" id="PS50943">
    <property type="entry name" value="HTH_CROC1"/>
    <property type="match status" value="1"/>
</dbReference>
<dbReference type="InterPro" id="IPR002934">
    <property type="entry name" value="Polymerase_NTP_transf_dom"/>
</dbReference>
<keyword evidence="4" id="KW-0548">Nucleotidyltransferase</keyword>
<evidence type="ECO:0000256" key="8">
    <source>
        <dbReference type="ARBA" id="ARBA00022842"/>
    </source>
</evidence>
<evidence type="ECO:0000256" key="5">
    <source>
        <dbReference type="ARBA" id="ARBA00022723"/>
    </source>
</evidence>
<evidence type="ECO:0000313" key="12">
    <source>
        <dbReference type="Proteomes" id="UP001597229"/>
    </source>
</evidence>
<keyword evidence="2" id="KW-1277">Toxin-antitoxin system</keyword>
<accession>A0ABW3VZS3</accession>
<dbReference type="CDD" id="cd00093">
    <property type="entry name" value="HTH_XRE"/>
    <property type="match status" value="1"/>
</dbReference>
<keyword evidence="8" id="KW-0460">Magnesium</keyword>
<reference evidence="12" key="1">
    <citation type="journal article" date="2019" name="Int. J. Syst. Evol. Microbiol.">
        <title>The Global Catalogue of Microorganisms (GCM) 10K type strain sequencing project: providing services to taxonomists for standard genome sequencing and annotation.</title>
        <authorList>
            <consortium name="The Broad Institute Genomics Platform"/>
            <consortium name="The Broad Institute Genome Sequencing Center for Infectious Disease"/>
            <person name="Wu L."/>
            <person name="Ma J."/>
        </authorList>
    </citation>
    <scope>NUCLEOTIDE SEQUENCE [LARGE SCALE GENOMIC DNA]</scope>
    <source>
        <strain evidence="12">CCUG 52478</strain>
    </source>
</reference>
<dbReference type="InterPro" id="IPR043519">
    <property type="entry name" value="NT_sf"/>
</dbReference>
<evidence type="ECO:0000256" key="9">
    <source>
        <dbReference type="ARBA" id="ARBA00038276"/>
    </source>
</evidence>
<dbReference type="InterPro" id="IPR001387">
    <property type="entry name" value="Cro/C1-type_HTH"/>
</dbReference>
<sequence>MNAVRRIRTEAGLTQGQLAARSGVAQPNIAAYESGARRPSKAMLDRLAKAAAPLPHELLADRRLDLLRIAARYRVEGVRVFGSAARGTDTPDSDVDLLVKVPANAGMMTVAAFALEIEDLLGVPVDVVSEAALAREHRIRREAVAL</sequence>
<dbReference type="InterPro" id="IPR052038">
    <property type="entry name" value="Type-VII_TA_antitoxin"/>
</dbReference>
<comment type="similarity">
    <text evidence="9">Belongs to the MntA antitoxin family.</text>
</comment>
<organism evidence="11 12">
    <name type="scientific">Nocardioides ginsengisoli</name>
    <dbReference type="NCBI Taxonomy" id="363868"/>
    <lineage>
        <taxon>Bacteria</taxon>
        <taxon>Bacillati</taxon>
        <taxon>Actinomycetota</taxon>
        <taxon>Actinomycetes</taxon>
        <taxon>Propionibacteriales</taxon>
        <taxon>Nocardioidaceae</taxon>
        <taxon>Nocardioides</taxon>
    </lineage>
</organism>
<dbReference type="PANTHER" id="PTHR33571:SF12">
    <property type="entry name" value="BSL3053 PROTEIN"/>
    <property type="match status" value="1"/>
</dbReference>
<dbReference type="PANTHER" id="PTHR33571">
    <property type="entry name" value="SSL8005 PROTEIN"/>
    <property type="match status" value="1"/>
</dbReference>
<name>A0ABW3VZS3_9ACTN</name>
<dbReference type="CDD" id="cd05403">
    <property type="entry name" value="NT_KNTase_like"/>
    <property type="match status" value="1"/>
</dbReference>
<protein>
    <submittedName>
        <fullName evidence="11">Helix-turn-helix domain-containing protein</fullName>
    </submittedName>
</protein>
<dbReference type="Pfam" id="PF01909">
    <property type="entry name" value="NTP_transf_2"/>
    <property type="match status" value="1"/>
</dbReference>
<feature type="domain" description="HTH cro/C1-type" evidence="10">
    <location>
        <begin position="4"/>
        <end position="50"/>
    </location>
</feature>